<dbReference type="PROSITE" id="PS51171">
    <property type="entry name" value="PREPHENATE_DEHYDR_3"/>
    <property type="match status" value="1"/>
</dbReference>
<dbReference type="InterPro" id="IPR008242">
    <property type="entry name" value="Chor_mutase/pphenate_deHydtase"/>
</dbReference>
<evidence type="ECO:0000256" key="5">
    <source>
        <dbReference type="ARBA" id="ARBA00023141"/>
    </source>
</evidence>
<evidence type="ECO:0000259" key="12">
    <source>
        <dbReference type="PROSITE" id="PS51671"/>
    </source>
</evidence>
<comment type="catalytic activity">
    <reaction evidence="8 10">
        <text>prephenate + H(+) = 3-phenylpyruvate + CO2 + H2O</text>
        <dbReference type="Rhea" id="RHEA:21648"/>
        <dbReference type="ChEBI" id="CHEBI:15377"/>
        <dbReference type="ChEBI" id="CHEBI:15378"/>
        <dbReference type="ChEBI" id="CHEBI:16526"/>
        <dbReference type="ChEBI" id="CHEBI:18005"/>
        <dbReference type="ChEBI" id="CHEBI:29934"/>
        <dbReference type="EC" id="4.2.1.51"/>
    </reaction>
</comment>
<keyword evidence="5 10" id="KW-0057">Aromatic amino acid biosynthesis</keyword>
<evidence type="ECO:0000313" key="13">
    <source>
        <dbReference type="EMBL" id="OOP68941.1"/>
    </source>
</evidence>
<dbReference type="Pfam" id="PF00800">
    <property type="entry name" value="PDT"/>
    <property type="match status" value="1"/>
</dbReference>
<dbReference type="GO" id="GO:0005737">
    <property type="term" value="C:cytoplasm"/>
    <property type="evidence" value="ECO:0007669"/>
    <property type="project" value="TreeGrafter"/>
</dbReference>
<keyword evidence="7 10" id="KW-0456">Lyase</keyword>
<dbReference type="NCBIfam" id="NF008865">
    <property type="entry name" value="PRK11898.1"/>
    <property type="match status" value="1"/>
</dbReference>
<evidence type="ECO:0000256" key="7">
    <source>
        <dbReference type="ARBA" id="ARBA00023239"/>
    </source>
</evidence>
<feature type="domain" description="ACT" evidence="12">
    <location>
        <begin position="200"/>
        <end position="277"/>
    </location>
</feature>
<gene>
    <name evidence="10" type="primary">pheA</name>
    <name evidence="13" type="ORF">BWZ43_07680</name>
</gene>
<evidence type="ECO:0000256" key="9">
    <source>
        <dbReference type="PIRSR" id="PIRSR001500-2"/>
    </source>
</evidence>
<dbReference type="Gene3D" id="3.30.70.260">
    <property type="match status" value="1"/>
</dbReference>
<evidence type="ECO:0000256" key="8">
    <source>
        <dbReference type="ARBA" id="ARBA00047848"/>
    </source>
</evidence>
<dbReference type="UniPathway" id="UPA00121">
    <property type="reaction ID" value="UER00345"/>
</dbReference>
<evidence type="ECO:0000256" key="1">
    <source>
        <dbReference type="ARBA" id="ARBA00004741"/>
    </source>
</evidence>
<dbReference type="EC" id="4.2.1.51" evidence="2 10"/>
<proteinExistence type="predicted"/>
<dbReference type="RefSeq" id="WP_058002048.1">
    <property type="nucleotide sequence ID" value="NZ_CP065424.1"/>
</dbReference>
<dbReference type="InterPro" id="IPR045865">
    <property type="entry name" value="ACT-like_dom_sf"/>
</dbReference>
<dbReference type="InterPro" id="IPR002912">
    <property type="entry name" value="ACT_dom"/>
</dbReference>
<reference evidence="13 14" key="1">
    <citation type="submission" date="2017-01" db="EMBL/GenBank/DDBJ databases">
        <title>Draft genome sequence of Bacillus oleronius.</title>
        <authorList>
            <person name="Allam M."/>
        </authorList>
    </citation>
    <scope>NUCLEOTIDE SEQUENCE [LARGE SCALE GENOMIC DNA]</scope>
    <source>
        <strain evidence="13 14">DSM 9356</strain>
    </source>
</reference>
<evidence type="ECO:0000256" key="3">
    <source>
        <dbReference type="ARBA" id="ARBA00021872"/>
    </source>
</evidence>
<dbReference type="FunFam" id="3.30.70.260:FF:000012">
    <property type="entry name" value="Prephenate dehydratase"/>
    <property type="match status" value="1"/>
</dbReference>
<protein>
    <recommendedName>
        <fullName evidence="3 10">Prephenate dehydratase</fullName>
        <shortName evidence="10">PDT</shortName>
        <ecNumber evidence="2 10">4.2.1.51</ecNumber>
    </recommendedName>
</protein>
<evidence type="ECO:0000256" key="10">
    <source>
        <dbReference type="RuleBase" id="RU361254"/>
    </source>
</evidence>
<dbReference type="PANTHER" id="PTHR21022:SF19">
    <property type="entry name" value="PREPHENATE DEHYDRATASE-RELATED"/>
    <property type="match status" value="1"/>
</dbReference>
<sequence>MRVGYLGPKATFTDIAVQNTFPDAERIAYTTIPDCLNAVKCREVDVAIVPFENALEGTVHLTIDYLYHEINPPIRAEVIVPIQQHLMVHPLQTNNWTEVEKILSHPHALAQCHQFLHQQFRGVTLEQFTSTAAAAKYISEHPELKLAAIANEMAAEKYHLQIVKENIHDYHFNHTRFIVLAHEDVKVNKELKPLYQKTTIMVTLPSDRAGALHQVLSAFAWRQINLSKIESRPLKTGLGHYFFMIDINHEMQNQLVKNALEEIEVLGCKVKVLGSYSSYNAVNHEKEVVS</sequence>
<keyword evidence="4 10" id="KW-0028">Amino-acid biosynthesis</keyword>
<feature type="domain" description="Prephenate dehydratase" evidence="11">
    <location>
        <begin position="2"/>
        <end position="182"/>
    </location>
</feature>
<comment type="caution">
    <text evidence="13">The sequence shown here is derived from an EMBL/GenBank/DDBJ whole genome shotgun (WGS) entry which is preliminary data.</text>
</comment>
<dbReference type="PANTHER" id="PTHR21022">
    <property type="entry name" value="PREPHENATE DEHYDRATASE P PROTEIN"/>
    <property type="match status" value="1"/>
</dbReference>
<evidence type="ECO:0000256" key="6">
    <source>
        <dbReference type="ARBA" id="ARBA00023222"/>
    </source>
</evidence>
<dbReference type="CDD" id="cd13633">
    <property type="entry name" value="PBP2_Sa-PDT_like"/>
    <property type="match status" value="1"/>
</dbReference>
<dbReference type="SUPFAM" id="SSF53850">
    <property type="entry name" value="Periplasmic binding protein-like II"/>
    <property type="match status" value="1"/>
</dbReference>
<dbReference type="Proteomes" id="UP000189761">
    <property type="component" value="Unassembled WGS sequence"/>
</dbReference>
<comment type="pathway">
    <text evidence="1 10">Amino-acid biosynthesis; L-phenylalanine biosynthesis; phenylpyruvate from prephenate: step 1/1.</text>
</comment>
<dbReference type="InterPro" id="IPR018528">
    <property type="entry name" value="Preph_deHydtase_CS"/>
</dbReference>
<evidence type="ECO:0000259" key="11">
    <source>
        <dbReference type="PROSITE" id="PS51171"/>
    </source>
</evidence>
<evidence type="ECO:0000256" key="4">
    <source>
        <dbReference type="ARBA" id="ARBA00022605"/>
    </source>
</evidence>
<keyword evidence="14" id="KW-1185">Reference proteome</keyword>
<keyword evidence="6 10" id="KW-0584">Phenylalanine biosynthesis</keyword>
<dbReference type="GO" id="GO:0004664">
    <property type="term" value="F:prephenate dehydratase activity"/>
    <property type="evidence" value="ECO:0007669"/>
    <property type="project" value="UniProtKB-UniRule"/>
</dbReference>
<dbReference type="SUPFAM" id="SSF55021">
    <property type="entry name" value="ACT-like"/>
    <property type="match status" value="1"/>
</dbReference>
<dbReference type="PROSITE" id="PS51671">
    <property type="entry name" value="ACT"/>
    <property type="match status" value="1"/>
</dbReference>
<dbReference type="PROSITE" id="PS00858">
    <property type="entry name" value="PREPHENATE_DEHYDR_2"/>
    <property type="match status" value="1"/>
</dbReference>
<feature type="site" description="Essential for prephenate dehydratase activity" evidence="9">
    <location>
        <position position="175"/>
    </location>
</feature>
<dbReference type="InterPro" id="IPR001086">
    <property type="entry name" value="Preph_deHydtase"/>
</dbReference>
<dbReference type="AlphaFoldDB" id="A0A8E2IFF8"/>
<dbReference type="PROSITE" id="PS00857">
    <property type="entry name" value="PREPHENATE_DEHYDR_1"/>
    <property type="match status" value="1"/>
</dbReference>
<organism evidence="13 14">
    <name type="scientific">Heyndrickxia oleronia</name>
    <dbReference type="NCBI Taxonomy" id="38875"/>
    <lineage>
        <taxon>Bacteria</taxon>
        <taxon>Bacillati</taxon>
        <taxon>Bacillota</taxon>
        <taxon>Bacilli</taxon>
        <taxon>Bacillales</taxon>
        <taxon>Bacillaceae</taxon>
        <taxon>Heyndrickxia</taxon>
    </lineage>
</organism>
<dbReference type="CDD" id="cd04905">
    <property type="entry name" value="ACT_CM-PDT"/>
    <property type="match status" value="1"/>
</dbReference>
<dbReference type="GO" id="GO:0009094">
    <property type="term" value="P:L-phenylalanine biosynthetic process"/>
    <property type="evidence" value="ECO:0007669"/>
    <property type="project" value="UniProtKB-UniPathway"/>
</dbReference>
<dbReference type="PIRSF" id="PIRSF001500">
    <property type="entry name" value="Chor_mut_pdt_Ppr"/>
    <property type="match status" value="1"/>
</dbReference>
<accession>A0A8E2IFF8</accession>
<dbReference type="Pfam" id="PF01842">
    <property type="entry name" value="ACT"/>
    <property type="match status" value="1"/>
</dbReference>
<name>A0A8E2IFF8_9BACI</name>
<dbReference type="FunFam" id="3.40.190.10:FF:000034">
    <property type="entry name" value="Chorismate mutase/prephenate dehydratase"/>
    <property type="match status" value="1"/>
</dbReference>
<dbReference type="EMBL" id="MTLA01000073">
    <property type="protein sequence ID" value="OOP68941.1"/>
    <property type="molecule type" value="Genomic_DNA"/>
</dbReference>
<evidence type="ECO:0000313" key="14">
    <source>
        <dbReference type="Proteomes" id="UP000189761"/>
    </source>
</evidence>
<evidence type="ECO:0000256" key="2">
    <source>
        <dbReference type="ARBA" id="ARBA00013147"/>
    </source>
</evidence>
<dbReference type="Gene3D" id="3.40.190.10">
    <property type="entry name" value="Periplasmic binding protein-like II"/>
    <property type="match status" value="2"/>
</dbReference>
<dbReference type="FunFam" id="3.40.190.10:FF:000064">
    <property type="entry name" value="Prephenate dehydratase"/>
    <property type="match status" value="1"/>
</dbReference>